<feature type="non-terminal residue" evidence="1">
    <location>
        <position position="1"/>
    </location>
</feature>
<evidence type="ECO:0000313" key="2">
    <source>
        <dbReference type="Proteomes" id="UP001066276"/>
    </source>
</evidence>
<keyword evidence="2" id="KW-1185">Reference proteome</keyword>
<organism evidence="1 2">
    <name type="scientific">Pleurodeles waltl</name>
    <name type="common">Iberian ribbed newt</name>
    <dbReference type="NCBI Taxonomy" id="8319"/>
    <lineage>
        <taxon>Eukaryota</taxon>
        <taxon>Metazoa</taxon>
        <taxon>Chordata</taxon>
        <taxon>Craniata</taxon>
        <taxon>Vertebrata</taxon>
        <taxon>Euteleostomi</taxon>
        <taxon>Amphibia</taxon>
        <taxon>Batrachia</taxon>
        <taxon>Caudata</taxon>
        <taxon>Salamandroidea</taxon>
        <taxon>Salamandridae</taxon>
        <taxon>Pleurodelinae</taxon>
        <taxon>Pleurodeles</taxon>
    </lineage>
</organism>
<accession>A0AAV7WC35</accession>
<gene>
    <name evidence="1" type="ORF">NDU88_006910</name>
</gene>
<protein>
    <submittedName>
        <fullName evidence="1">Uncharacterized protein</fullName>
    </submittedName>
</protein>
<reference evidence="1" key="1">
    <citation type="journal article" date="2022" name="bioRxiv">
        <title>Sequencing and chromosome-scale assembly of the giantPleurodeles waltlgenome.</title>
        <authorList>
            <person name="Brown T."/>
            <person name="Elewa A."/>
            <person name="Iarovenko S."/>
            <person name="Subramanian E."/>
            <person name="Araus A.J."/>
            <person name="Petzold A."/>
            <person name="Susuki M."/>
            <person name="Suzuki K.-i.T."/>
            <person name="Hayashi T."/>
            <person name="Toyoda A."/>
            <person name="Oliveira C."/>
            <person name="Osipova E."/>
            <person name="Leigh N.D."/>
            <person name="Simon A."/>
            <person name="Yun M.H."/>
        </authorList>
    </citation>
    <scope>NUCLEOTIDE SEQUENCE</scope>
    <source>
        <strain evidence="1">20211129_DDA</strain>
        <tissue evidence="1">Liver</tissue>
    </source>
</reference>
<feature type="non-terminal residue" evidence="1">
    <location>
        <position position="52"/>
    </location>
</feature>
<proteinExistence type="predicted"/>
<comment type="caution">
    <text evidence="1">The sequence shown here is derived from an EMBL/GenBank/DDBJ whole genome shotgun (WGS) entry which is preliminary data.</text>
</comment>
<sequence length="52" mass="5872">HSQWTPCTHISTALTLHSYKHSTHSAHPALIQAQHSPCTHRGTALTLYLYKH</sequence>
<evidence type="ECO:0000313" key="1">
    <source>
        <dbReference type="EMBL" id="KAJ1211552.1"/>
    </source>
</evidence>
<dbReference type="Proteomes" id="UP001066276">
    <property type="component" value="Chromosome 1_2"/>
</dbReference>
<dbReference type="AlphaFoldDB" id="A0AAV7WC35"/>
<name>A0AAV7WC35_PLEWA</name>
<dbReference type="EMBL" id="JANPWB010000002">
    <property type="protein sequence ID" value="KAJ1211552.1"/>
    <property type="molecule type" value="Genomic_DNA"/>
</dbReference>